<sequence>MENKNLRIRINLDRSFHADDLKLRYTLVDTIEDRGIGEVWEEGMGDGYLELNVELDYSEEKVQEINSILASLGLKESTELFLEELE</sequence>
<evidence type="ECO:0008006" key="3">
    <source>
        <dbReference type="Google" id="ProtNLM"/>
    </source>
</evidence>
<dbReference type="EMBL" id="PYVU01000042">
    <property type="protein sequence ID" value="PTB96641.1"/>
    <property type="molecule type" value="Genomic_DNA"/>
</dbReference>
<dbReference type="AlphaFoldDB" id="A0A2T4DS22"/>
<gene>
    <name evidence="1" type="ORF">C9994_06500</name>
</gene>
<evidence type="ECO:0000313" key="2">
    <source>
        <dbReference type="Proteomes" id="UP000240608"/>
    </source>
</evidence>
<reference evidence="1 2" key="1">
    <citation type="submission" date="2018-03" db="EMBL/GenBank/DDBJ databases">
        <title>Cross-interface Injection: A General Nanoliter Liquid Handling Method Applied to Single Cells Genome Amplification Automated Nanoliter Liquid Handling Applied to Single Cell Multiple Displacement Amplification.</title>
        <authorList>
            <person name="Yun J."/>
            <person name="Xu P."/>
            <person name="Xu J."/>
            <person name="Dai X."/>
            <person name="Wang Y."/>
            <person name="Zheng X."/>
            <person name="Cao C."/>
            <person name="Yi Q."/>
            <person name="Zhu Y."/>
            <person name="Wang L."/>
            <person name="Dong Z."/>
            <person name="Huang Y."/>
            <person name="Huang L."/>
            <person name="Du W."/>
        </authorList>
    </citation>
    <scope>NUCLEOTIDE SEQUENCE [LARGE SCALE GENOMIC DNA]</scope>
    <source>
        <strain evidence="1 2">Z-D1-2</strain>
    </source>
</reference>
<comment type="caution">
    <text evidence="1">The sequence shown here is derived from an EMBL/GenBank/DDBJ whole genome shotgun (WGS) entry which is preliminary data.</text>
</comment>
<protein>
    <recommendedName>
        <fullName evidence="3">FeS-binding protein</fullName>
    </recommendedName>
</protein>
<accession>A0A2T4DS22</accession>
<organism evidence="1 2">
    <name type="scientific">Marivirga lumbricoides</name>
    <dbReference type="NCBI Taxonomy" id="1046115"/>
    <lineage>
        <taxon>Bacteria</taxon>
        <taxon>Pseudomonadati</taxon>
        <taxon>Bacteroidota</taxon>
        <taxon>Cytophagia</taxon>
        <taxon>Cytophagales</taxon>
        <taxon>Marivirgaceae</taxon>
        <taxon>Marivirga</taxon>
    </lineage>
</organism>
<name>A0A2T4DS22_9BACT</name>
<proteinExistence type="predicted"/>
<evidence type="ECO:0000313" key="1">
    <source>
        <dbReference type="EMBL" id="PTB96641.1"/>
    </source>
</evidence>
<dbReference type="Proteomes" id="UP000240608">
    <property type="component" value="Unassembled WGS sequence"/>
</dbReference>